<feature type="transmembrane region" description="Helical" evidence="1">
    <location>
        <begin position="7"/>
        <end position="27"/>
    </location>
</feature>
<reference evidence="2 3" key="1">
    <citation type="submission" date="2016-11" db="EMBL/GenBank/DDBJ databases">
        <authorList>
            <person name="Klemetsen T."/>
        </authorList>
    </citation>
    <scope>NUCLEOTIDE SEQUENCE [LARGE SCALE GENOMIC DNA]</scope>
    <source>
        <strain evidence="2">MT 2528</strain>
    </source>
</reference>
<dbReference type="EMBL" id="FPLJ01000140">
    <property type="protein sequence ID" value="SGZ03425.1"/>
    <property type="molecule type" value="Genomic_DNA"/>
</dbReference>
<evidence type="ECO:0000313" key="3">
    <source>
        <dbReference type="Proteomes" id="UP000182660"/>
    </source>
</evidence>
<keyword evidence="3" id="KW-1185">Reference proteome</keyword>
<accession>A0ABY1HNV8</accession>
<gene>
    <name evidence="2" type="ORF">MT2528_4596</name>
</gene>
<keyword evidence="1" id="KW-1133">Transmembrane helix</keyword>
<evidence type="ECO:0000256" key="1">
    <source>
        <dbReference type="SAM" id="Phobius"/>
    </source>
</evidence>
<feature type="transmembrane region" description="Helical" evidence="1">
    <location>
        <begin position="92"/>
        <end position="110"/>
    </location>
</feature>
<keyword evidence="1" id="KW-0472">Membrane</keyword>
<proteinExistence type="predicted"/>
<keyword evidence="1" id="KW-0812">Transmembrane</keyword>
<dbReference type="Proteomes" id="UP000182660">
    <property type="component" value="Unassembled WGS sequence"/>
</dbReference>
<organism evidence="2 3">
    <name type="scientific">Moritella viscosa</name>
    <dbReference type="NCBI Taxonomy" id="80854"/>
    <lineage>
        <taxon>Bacteria</taxon>
        <taxon>Pseudomonadati</taxon>
        <taxon>Pseudomonadota</taxon>
        <taxon>Gammaproteobacteria</taxon>
        <taxon>Alteromonadales</taxon>
        <taxon>Moritellaceae</taxon>
        <taxon>Moritella</taxon>
    </lineage>
</organism>
<protein>
    <submittedName>
        <fullName evidence="2">Colicin V production protein</fullName>
    </submittedName>
</protein>
<evidence type="ECO:0000313" key="2">
    <source>
        <dbReference type="EMBL" id="SGZ03425.1"/>
    </source>
</evidence>
<comment type="caution">
    <text evidence="2">The sequence shown here is derived from an EMBL/GenBank/DDBJ whole genome shotgun (WGS) entry which is preliminary data.</text>
</comment>
<sequence>MLFGGIIASAVSIVGGLFLWSWTYLYVTDKLPNPHDPKIYFLPALLASLVSFFLLAKSMAKYAGRFGIYYLCGPLLLSCLTLFIGHEPSYPVLHNLAILFAMVLGGFVGLKRGQYLTSKG</sequence>
<feature type="transmembrane region" description="Helical" evidence="1">
    <location>
        <begin position="68"/>
        <end position="86"/>
    </location>
</feature>
<name>A0ABY1HNV8_9GAMM</name>
<feature type="transmembrane region" description="Helical" evidence="1">
    <location>
        <begin position="39"/>
        <end position="56"/>
    </location>
</feature>